<dbReference type="Proteomes" id="UP000245412">
    <property type="component" value="Unassembled WGS sequence"/>
</dbReference>
<evidence type="ECO:0000313" key="2">
    <source>
        <dbReference type="Proteomes" id="UP000245412"/>
    </source>
</evidence>
<dbReference type="AlphaFoldDB" id="A0AB73T3J2"/>
<gene>
    <name evidence="1" type="ORF">C7383_10752</name>
</gene>
<sequence length="345" mass="36492">MKEKWVLAGLLAAAVGIMTGCSGGEGQNNKDSNEAETTKGRYVEEECSLPDEIGRIMDLAGTGGQNVRMVADTGVYDSADGGRSWQACSEISEEKARKITGGISCAAVSSTGDIAAAYMDGQNANVEILTGDRESGPVEVGQAVITSVMFSGEKDVAAVDVEENIMMVDMAADTSVNIIPADDGQRTGIACIGEQILVQSVNSAQLYDKKGSSLQTDEVLISLVKENKQQPGISGARNSLIASQPDGKGLFYCSRKGLYSYRLGGTTAEQLIDGSMTSIGSPKLYFTGMAAKEDGSVLVSYMDGNGKPLLKNYVYSESADTVQGKELTVYSLYDDPVLRQAEQRT</sequence>
<accession>A0AB73T3J2</accession>
<organism evidence="1 2">
    <name type="scientific">Murimonas intestini</name>
    <dbReference type="NCBI Taxonomy" id="1337051"/>
    <lineage>
        <taxon>Bacteria</taxon>
        <taxon>Bacillati</taxon>
        <taxon>Bacillota</taxon>
        <taxon>Clostridia</taxon>
        <taxon>Lachnospirales</taxon>
        <taxon>Lachnospiraceae</taxon>
        <taxon>Murimonas</taxon>
    </lineage>
</organism>
<proteinExistence type="predicted"/>
<protein>
    <submittedName>
        <fullName evidence="1">Uncharacterized protein</fullName>
    </submittedName>
</protein>
<dbReference type="EMBL" id="QGGY01000007">
    <property type="protein sequence ID" value="PWJ75045.1"/>
    <property type="molecule type" value="Genomic_DNA"/>
</dbReference>
<keyword evidence="2" id="KW-1185">Reference proteome</keyword>
<evidence type="ECO:0000313" key="1">
    <source>
        <dbReference type="EMBL" id="PWJ75045.1"/>
    </source>
</evidence>
<name>A0AB73T3J2_9FIRM</name>
<dbReference type="RefSeq" id="WP_109626779.1">
    <property type="nucleotide sequence ID" value="NZ_JANKBI010000007.1"/>
</dbReference>
<dbReference type="PROSITE" id="PS51257">
    <property type="entry name" value="PROKAR_LIPOPROTEIN"/>
    <property type="match status" value="1"/>
</dbReference>
<comment type="caution">
    <text evidence="1">The sequence shown here is derived from an EMBL/GenBank/DDBJ whole genome shotgun (WGS) entry which is preliminary data.</text>
</comment>
<reference evidence="1 2" key="1">
    <citation type="submission" date="2018-05" db="EMBL/GenBank/DDBJ databases">
        <authorList>
            <person name="Goeker M."/>
            <person name="Huntemann M."/>
            <person name="Clum A."/>
            <person name="Pillay M."/>
            <person name="Palaniappan K."/>
            <person name="Varghese N."/>
            <person name="Mikhailova N."/>
            <person name="Stamatis D."/>
            <person name="Reddy T."/>
            <person name="Daum C."/>
            <person name="Shapiro N."/>
            <person name="Ivanova N."/>
            <person name="Kyrpides N."/>
            <person name="Woyke T."/>
        </authorList>
    </citation>
    <scope>NUCLEOTIDE SEQUENCE [LARGE SCALE GENOMIC DNA]</scope>
    <source>
        <strain evidence="1 2">DSM 26524</strain>
    </source>
</reference>
<dbReference type="SUPFAM" id="SSF101898">
    <property type="entry name" value="NHL repeat"/>
    <property type="match status" value="1"/>
</dbReference>